<evidence type="ECO:0000313" key="3">
    <source>
        <dbReference type="Proteomes" id="UP001460270"/>
    </source>
</evidence>
<proteinExistence type="predicted"/>
<organism evidence="2 3">
    <name type="scientific">Mugilogobius chulae</name>
    <name type="common">yellowstripe goby</name>
    <dbReference type="NCBI Taxonomy" id="88201"/>
    <lineage>
        <taxon>Eukaryota</taxon>
        <taxon>Metazoa</taxon>
        <taxon>Chordata</taxon>
        <taxon>Craniata</taxon>
        <taxon>Vertebrata</taxon>
        <taxon>Euteleostomi</taxon>
        <taxon>Actinopterygii</taxon>
        <taxon>Neopterygii</taxon>
        <taxon>Teleostei</taxon>
        <taxon>Neoteleostei</taxon>
        <taxon>Acanthomorphata</taxon>
        <taxon>Gobiaria</taxon>
        <taxon>Gobiiformes</taxon>
        <taxon>Gobioidei</taxon>
        <taxon>Gobiidae</taxon>
        <taxon>Gobionellinae</taxon>
        <taxon>Mugilogobius</taxon>
    </lineage>
</organism>
<accession>A0AAW0MUI1</accession>
<protein>
    <submittedName>
        <fullName evidence="2">Uncharacterized protein</fullName>
    </submittedName>
</protein>
<dbReference type="AlphaFoldDB" id="A0AAW0MUI1"/>
<feature type="compositionally biased region" description="Basic residues" evidence="1">
    <location>
        <begin position="7"/>
        <end position="18"/>
    </location>
</feature>
<feature type="compositionally biased region" description="Basic and acidic residues" evidence="1">
    <location>
        <begin position="90"/>
        <end position="106"/>
    </location>
</feature>
<comment type="caution">
    <text evidence="2">The sequence shown here is derived from an EMBL/GenBank/DDBJ whole genome shotgun (WGS) entry which is preliminary data.</text>
</comment>
<feature type="region of interest" description="Disordered" evidence="1">
    <location>
        <begin position="46"/>
        <end position="106"/>
    </location>
</feature>
<reference evidence="3" key="1">
    <citation type="submission" date="2024-04" db="EMBL/GenBank/DDBJ databases">
        <title>Salinicola lusitanus LLJ914,a marine bacterium isolated from the Okinawa Trough.</title>
        <authorList>
            <person name="Li J."/>
        </authorList>
    </citation>
    <scope>NUCLEOTIDE SEQUENCE [LARGE SCALE GENOMIC DNA]</scope>
</reference>
<dbReference type="Proteomes" id="UP001460270">
    <property type="component" value="Unassembled WGS sequence"/>
</dbReference>
<feature type="region of interest" description="Disordered" evidence="1">
    <location>
        <begin position="1"/>
        <end position="25"/>
    </location>
</feature>
<dbReference type="EMBL" id="JBBPFD010000117">
    <property type="protein sequence ID" value="KAK7880305.1"/>
    <property type="molecule type" value="Genomic_DNA"/>
</dbReference>
<evidence type="ECO:0000313" key="2">
    <source>
        <dbReference type="EMBL" id="KAK7880305.1"/>
    </source>
</evidence>
<name>A0AAW0MUI1_9GOBI</name>
<keyword evidence="3" id="KW-1185">Reference proteome</keyword>
<sequence>MRERREKRGIRRESRRKNTREERPKDFCRRCACPWRTYEWVRTNKDMRREERRQEERRGGEEEKKRGSGERAGETEGLLQTVCVSMEDIQVGKDTRRQGEETRRQG</sequence>
<evidence type="ECO:0000256" key="1">
    <source>
        <dbReference type="SAM" id="MobiDB-lite"/>
    </source>
</evidence>
<gene>
    <name evidence="2" type="ORF">WMY93_033073</name>
</gene>
<feature type="compositionally biased region" description="Basic and acidic residues" evidence="1">
    <location>
        <begin position="46"/>
        <end position="74"/>
    </location>
</feature>